<evidence type="ECO:0000313" key="2">
    <source>
        <dbReference type="Proteomes" id="UP001454036"/>
    </source>
</evidence>
<reference evidence="1 2" key="1">
    <citation type="submission" date="2024-01" db="EMBL/GenBank/DDBJ databases">
        <title>The complete chloroplast genome sequence of Lithospermum erythrorhizon: insights into the phylogenetic relationship among Boraginaceae species and the maternal lineages of purple gromwells.</title>
        <authorList>
            <person name="Okada T."/>
            <person name="Watanabe K."/>
        </authorList>
    </citation>
    <scope>NUCLEOTIDE SEQUENCE [LARGE SCALE GENOMIC DNA]</scope>
</reference>
<gene>
    <name evidence="1" type="ORF">LIER_43507</name>
</gene>
<accession>A0AAV3Q940</accession>
<organism evidence="1 2">
    <name type="scientific">Lithospermum erythrorhizon</name>
    <name type="common">Purple gromwell</name>
    <name type="synonym">Lithospermum officinale var. erythrorhizon</name>
    <dbReference type="NCBI Taxonomy" id="34254"/>
    <lineage>
        <taxon>Eukaryota</taxon>
        <taxon>Viridiplantae</taxon>
        <taxon>Streptophyta</taxon>
        <taxon>Embryophyta</taxon>
        <taxon>Tracheophyta</taxon>
        <taxon>Spermatophyta</taxon>
        <taxon>Magnoliopsida</taxon>
        <taxon>eudicotyledons</taxon>
        <taxon>Gunneridae</taxon>
        <taxon>Pentapetalae</taxon>
        <taxon>asterids</taxon>
        <taxon>lamiids</taxon>
        <taxon>Boraginales</taxon>
        <taxon>Boraginaceae</taxon>
        <taxon>Boraginoideae</taxon>
        <taxon>Lithospermeae</taxon>
        <taxon>Lithospermum</taxon>
    </lineage>
</organism>
<dbReference type="Proteomes" id="UP001454036">
    <property type="component" value="Unassembled WGS sequence"/>
</dbReference>
<keyword evidence="2" id="KW-1185">Reference proteome</keyword>
<dbReference type="AlphaFoldDB" id="A0AAV3Q940"/>
<sequence>MEDEKSDNEKGGGATSVDAMLDHFPDSALTVGFPVGKGRGGATFVDAPLDRSPDSVFTVGFSIGKCTDLTTSVDASLEQSSDSVFTVGLPVEEAGVVPHLWMPHWVMLPTVFSPAYFL</sequence>
<proteinExistence type="predicted"/>
<comment type="caution">
    <text evidence="1">The sequence shown here is derived from an EMBL/GenBank/DDBJ whole genome shotgun (WGS) entry which is preliminary data.</text>
</comment>
<evidence type="ECO:0000313" key="1">
    <source>
        <dbReference type="EMBL" id="GAA0160020.1"/>
    </source>
</evidence>
<name>A0AAV3Q940_LITER</name>
<protein>
    <submittedName>
        <fullName evidence="1">Uncharacterized protein</fullName>
    </submittedName>
</protein>
<dbReference type="EMBL" id="BAABME010035812">
    <property type="protein sequence ID" value="GAA0160020.1"/>
    <property type="molecule type" value="Genomic_DNA"/>
</dbReference>